<dbReference type="AlphaFoldDB" id="A0A1H2B7F4"/>
<sequence length="269" mass="30924">MKRLIFILIICTLATGVFAQNSKTDSVKAKKAAGHKLSSVDEATDINFNKSKDTVIHEHSKAPGFSWGLTFARFDFGLSTLVDNGSFKLSPQNEFLRYRSWKTSNVGFDVIQFSYRFNSTFRMYLSGGFDWTNIRLRDNITILQNQPVLTYRQDNIDYRKNRFSSTYLRIPLTFDFRTKEDYNGGSFHFVFGPEGGILLGGKVKQISDENGKQKAFNDYNFTKFTYGPFLRVGYAGFGIFAKYYMNNMFENSPEQDGLKNFSFGMSFIF</sequence>
<dbReference type="InterPro" id="IPR025665">
    <property type="entry name" value="Beta-barrel_OMP_2"/>
</dbReference>
<evidence type="ECO:0000313" key="3">
    <source>
        <dbReference type="EMBL" id="SDT53849.1"/>
    </source>
</evidence>
<accession>A0A1H2B7F4</accession>
<evidence type="ECO:0000256" key="1">
    <source>
        <dbReference type="SAM" id="SignalP"/>
    </source>
</evidence>
<dbReference type="OrthoDB" id="666719at2"/>
<feature type="chain" id="PRO_5009269604" evidence="1">
    <location>
        <begin position="20"/>
        <end position="269"/>
    </location>
</feature>
<evidence type="ECO:0000313" key="4">
    <source>
        <dbReference type="Proteomes" id="UP000199679"/>
    </source>
</evidence>
<dbReference type="Proteomes" id="UP000199679">
    <property type="component" value="Chromosome I"/>
</dbReference>
<evidence type="ECO:0000259" key="2">
    <source>
        <dbReference type="Pfam" id="PF13568"/>
    </source>
</evidence>
<dbReference type="Pfam" id="PF13568">
    <property type="entry name" value="OMP_b-brl_2"/>
    <property type="match status" value="1"/>
</dbReference>
<reference evidence="3 4" key="1">
    <citation type="submission" date="2016-10" db="EMBL/GenBank/DDBJ databases">
        <authorList>
            <person name="de Groot N.N."/>
        </authorList>
    </citation>
    <scope>NUCLEOTIDE SEQUENCE [LARGE SCALE GENOMIC DNA]</scope>
    <source>
        <strain evidence="3 4">MP1X4</strain>
    </source>
</reference>
<keyword evidence="4" id="KW-1185">Reference proteome</keyword>
<dbReference type="EMBL" id="LT629740">
    <property type="protein sequence ID" value="SDT53849.1"/>
    <property type="molecule type" value="Genomic_DNA"/>
</dbReference>
<feature type="signal peptide" evidence="1">
    <location>
        <begin position="1"/>
        <end position="19"/>
    </location>
</feature>
<proteinExistence type="predicted"/>
<feature type="domain" description="Outer membrane protein beta-barrel" evidence="2">
    <location>
        <begin position="77"/>
        <end position="245"/>
    </location>
</feature>
<name>A0A1H2B7F4_MUCMA</name>
<organism evidence="3 4">
    <name type="scientific">Mucilaginibacter mallensis</name>
    <dbReference type="NCBI Taxonomy" id="652787"/>
    <lineage>
        <taxon>Bacteria</taxon>
        <taxon>Pseudomonadati</taxon>
        <taxon>Bacteroidota</taxon>
        <taxon>Sphingobacteriia</taxon>
        <taxon>Sphingobacteriales</taxon>
        <taxon>Sphingobacteriaceae</taxon>
        <taxon>Mucilaginibacter</taxon>
    </lineage>
</organism>
<gene>
    <name evidence="3" type="ORF">SAMN05216490_3942</name>
</gene>
<keyword evidence="1" id="KW-0732">Signal</keyword>
<dbReference type="RefSeq" id="WP_091376966.1">
    <property type="nucleotide sequence ID" value="NZ_LT629740.1"/>
</dbReference>
<protein>
    <submittedName>
        <fullName evidence="3">Outer membrane protein beta-barrel domain-containing protein</fullName>
    </submittedName>
</protein>
<dbReference type="STRING" id="652787.SAMN05216490_3942"/>